<evidence type="ECO:0000256" key="2">
    <source>
        <dbReference type="ARBA" id="ARBA00007104"/>
    </source>
</evidence>
<sequence length="220" mass="25160">MIFFKNLVLSLGLLPFTSVLADSTLNFDLHASPSNQPNKKCASMWFMKESHIIATVSSPTAGNQRVEFEITDQGETPNKYWSTNDVTDNKADFTVHQDGEVFFCFSNIITTQGVYPSDQLYRTISLKVSYGKSYEDYETIAKAEKLKPREVELLKIEGTIRSVMYTMDYLKRNNVDKQAHHEIANTRIHRFNLAAIGILLLVGAWQVVYLRTFFKSKKLI</sequence>
<name>A0A137P7V1_CONC2</name>
<dbReference type="SMART" id="SM01190">
    <property type="entry name" value="EMP24_GP25L"/>
    <property type="match status" value="1"/>
</dbReference>
<comment type="similarity">
    <text evidence="2">Belongs to the EMP24/GP25L family.</text>
</comment>
<reference evidence="10 11" key="1">
    <citation type="journal article" date="2015" name="Genome Biol. Evol.">
        <title>Phylogenomic analyses indicate that early fungi evolved digesting cell walls of algal ancestors of land plants.</title>
        <authorList>
            <person name="Chang Y."/>
            <person name="Wang S."/>
            <person name="Sekimoto S."/>
            <person name="Aerts A.L."/>
            <person name="Choi C."/>
            <person name="Clum A."/>
            <person name="LaButti K.M."/>
            <person name="Lindquist E.A."/>
            <person name="Yee Ngan C."/>
            <person name="Ohm R.A."/>
            <person name="Salamov A.A."/>
            <person name="Grigoriev I.V."/>
            <person name="Spatafora J.W."/>
            <person name="Berbee M.L."/>
        </authorList>
    </citation>
    <scope>NUCLEOTIDE SEQUENCE [LARGE SCALE GENOMIC DNA]</scope>
    <source>
        <strain evidence="10 11">NRRL 28638</strain>
    </source>
</reference>
<keyword evidence="4 8" id="KW-0732">Signal</keyword>
<evidence type="ECO:0000256" key="1">
    <source>
        <dbReference type="ARBA" id="ARBA00004479"/>
    </source>
</evidence>
<evidence type="ECO:0000256" key="6">
    <source>
        <dbReference type="ARBA" id="ARBA00023136"/>
    </source>
</evidence>
<dbReference type="GO" id="GO:0016020">
    <property type="term" value="C:membrane"/>
    <property type="evidence" value="ECO:0007669"/>
    <property type="project" value="UniProtKB-SubCell"/>
</dbReference>
<feature type="transmembrane region" description="Helical" evidence="7">
    <location>
        <begin position="191"/>
        <end position="210"/>
    </location>
</feature>
<proteinExistence type="inferred from homology"/>
<feature type="signal peptide" evidence="8">
    <location>
        <begin position="1"/>
        <end position="21"/>
    </location>
</feature>
<dbReference type="AlphaFoldDB" id="A0A137P7V1"/>
<dbReference type="Proteomes" id="UP000070444">
    <property type="component" value="Unassembled WGS sequence"/>
</dbReference>
<evidence type="ECO:0000256" key="7">
    <source>
        <dbReference type="SAM" id="Phobius"/>
    </source>
</evidence>
<keyword evidence="11" id="KW-1185">Reference proteome</keyword>
<evidence type="ECO:0000256" key="3">
    <source>
        <dbReference type="ARBA" id="ARBA00022692"/>
    </source>
</evidence>
<gene>
    <name evidence="10" type="ORF">CONCODRAFT_78530</name>
</gene>
<dbReference type="PANTHER" id="PTHR22811">
    <property type="entry name" value="TRANSMEMBRANE EMP24 DOMAIN-CONTAINING PROTEIN"/>
    <property type="match status" value="1"/>
</dbReference>
<keyword evidence="5 7" id="KW-1133">Transmembrane helix</keyword>
<dbReference type="InterPro" id="IPR015720">
    <property type="entry name" value="Emp24-like"/>
</dbReference>
<evidence type="ECO:0000256" key="8">
    <source>
        <dbReference type="SAM" id="SignalP"/>
    </source>
</evidence>
<accession>A0A137P7V1</accession>
<protein>
    <recommendedName>
        <fullName evidence="9">GOLD domain-containing protein</fullName>
    </recommendedName>
</protein>
<dbReference type="EMBL" id="KQ964484">
    <property type="protein sequence ID" value="KXN71097.1"/>
    <property type="molecule type" value="Genomic_DNA"/>
</dbReference>
<organism evidence="10 11">
    <name type="scientific">Conidiobolus coronatus (strain ATCC 28846 / CBS 209.66 / NRRL 28638)</name>
    <name type="common">Delacroixia coronata</name>
    <dbReference type="NCBI Taxonomy" id="796925"/>
    <lineage>
        <taxon>Eukaryota</taxon>
        <taxon>Fungi</taxon>
        <taxon>Fungi incertae sedis</taxon>
        <taxon>Zoopagomycota</taxon>
        <taxon>Entomophthoromycotina</taxon>
        <taxon>Entomophthoromycetes</taxon>
        <taxon>Entomophthorales</taxon>
        <taxon>Ancylistaceae</taxon>
        <taxon>Conidiobolus</taxon>
    </lineage>
</organism>
<feature type="chain" id="PRO_5007294611" description="GOLD domain-containing protein" evidence="8">
    <location>
        <begin position="22"/>
        <end position="220"/>
    </location>
</feature>
<keyword evidence="3 7" id="KW-0812">Transmembrane</keyword>
<dbReference type="Pfam" id="PF01105">
    <property type="entry name" value="EMP24_GP25L"/>
    <property type="match status" value="1"/>
</dbReference>
<keyword evidence="6 7" id="KW-0472">Membrane</keyword>
<dbReference type="OrthoDB" id="759142at2759"/>
<dbReference type="STRING" id="796925.A0A137P7V1"/>
<dbReference type="InterPro" id="IPR009038">
    <property type="entry name" value="GOLD_dom"/>
</dbReference>
<evidence type="ECO:0000259" key="9">
    <source>
        <dbReference type="SMART" id="SM01190"/>
    </source>
</evidence>
<evidence type="ECO:0000313" key="11">
    <source>
        <dbReference type="Proteomes" id="UP000070444"/>
    </source>
</evidence>
<comment type="subcellular location">
    <subcellularLocation>
        <location evidence="1">Membrane</location>
        <topology evidence="1">Single-pass type I membrane protein</topology>
    </subcellularLocation>
</comment>
<evidence type="ECO:0000313" key="10">
    <source>
        <dbReference type="EMBL" id="KXN71097.1"/>
    </source>
</evidence>
<dbReference type="OMA" id="NIKHGVE"/>
<evidence type="ECO:0000256" key="4">
    <source>
        <dbReference type="ARBA" id="ARBA00022729"/>
    </source>
</evidence>
<feature type="domain" description="GOLD" evidence="9">
    <location>
        <begin position="24"/>
        <end position="215"/>
    </location>
</feature>
<evidence type="ECO:0000256" key="5">
    <source>
        <dbReference type="ARBA" id="ARBA00022989"/>
    </source>
</evidence>